<dbReference type="Pfam" id="PF00628">
    <property type="entry name" value="PHD"/>
    <property type="match status" value="1"/>
</dbReference>
<evidence type="ECO:0000256" key="5">
    <source>
        <dbReference type="ARBA" id="ARBA00023242"/>
    </source>
</evidence>
<dbReference type="Proteomes" id="UP000436088">
    <property type="component" value="Unassembled WGS sequence"/>
</dbReference>
<dbReference type="GO" id="GO:0003714">
    <property type="term" value="F:transcription corepressor activity"/>
    <property type="evidence" value="ECO:0007669"/>
    <property type="project" value="InterPro"/>
</dbReference>
<dbReference type="InterPro" id="IPR001965">
    <property type="entry name" value="Znf_PHD"/>
</dbReference>
<evidence type="ECO:0000313" key="10">
    <source>
        <dbReference type="Proteomes" id="UP000436088"/>
    </source>
</evidence>
<name>A0A6A2XB84_HIBSY</name>
<keyword evidence="5" id="KW-0539">Nucleus</keyword>
<dbReference type="SUPFAM" id="SSF57903">
    <property type="entry name" value="FYVE/PHD zinc finger"/>
    <property type="match status" value="1"/>
</dbReference>
<gene>
    <name evidence="9" type="ORF">F3Y22_tig00117056pilonHSYRG00558</name>
</gene>
<dbReference type="InterPro" id="IPR011011">
    <property type="entry name" value="Znf_FYVE_PHD"/>
</dbReference>
<dbReference type="PANTHER" id="PTHR46309">
    <property type="entry name" value="PHD FINGER PROTEIN 12"/>
    <property type="match status" value="1"/>
</dbReference>
<evidence type="ECO:0000256" key="3">
    <source>
        <dbReference type="ARBA" id="ARBA00022771"/>
    </source>
</evidence>
<dbReference type="GO" id="GO:0005634">
    <property type="term" value="C:nucleus"/>
    <property type="evidence" value="ECO:0007669"/>
    <property type="project" value="UniProtKB-SubCell"/>
</dbReference>
<dbReference type="InterPro" id="IPR013083">
    <property type="entry name" value="Znf_RING/FYVE/PHD"/>
</dbReference>
<dbReference type="AlphaFoldDB" id="A0A6A2XB84"/>
<dbReference type="Pfam" id="PF22970">
    <property type="entry name" value="DUF7028"/>
    <property type="match status" value="1"/>
</dbReference>
<accession>A0A6A2XB84</accession>
<sequence length="311" mass="34585">MEEKSTMFADGVEACEEAVLKWYHGGGSGRPKNSGELSFKAKSFLSSKGWVFWYVPENGKQELRYQSPTGKVYSSLKMACKGCIDQAFGEGRMKSVEPKQPKKRKCSGLENRPSPKSVQSEPPKRRKLLKIQENRVVKSGKKVREGPVSNGNPRTVLSWLIDNNAVPMLGNVYYRSKTGTPLMKGQITRDGIQCHCCSEVFTLTAFEAHAENTNHRPHANIIQDDGTGRSHSDCQRQVRDSMTRRSVAESPKTVKAADSFRHENDGVCSSCNDGRQLICCDSCPSAFHMECLGLKEIPNGDWICPPCCCEI</sequence>
<dbReference type="Gene3D" id="3.30.40.10">
    <property type="entry name" value="Zinc/RING finger domain, C3HC4 (zinc finger)"/>
    <property type="match status" value="1"/>
</dbReference>
<dbReference type="InterPro" id="IPR054292">
    <property type="entry name" value="DUF7028"/>
</dbReference>
<keyword evidence="10" id="KW-1185">Reference proteome</keyword>
<keyword evidence="2" id="KW-0479">Metal-binding</keyword>
<evidence type="ECO:0000313" key="9">
    <source>
        <dbReference type="EMBL" id="KAE8653947.1"/>
    </source>
</evidence>
<dbReference type="InterPro" id="IPR042163">
    <property type="entry name" value="PHF12"/>
</dbReference>
<dbReference type="PANTHER" id="PTHR46309:SF12">
    <property type="entry name" value="GB|AAC80581.1"/>
    <property type="match status" value="1"/>
</dbReference>
<dbReference type="InterPro" id="IPR019786">
    <property type="entry name" value="Zinc_finger_PHD-type_CS"/>
</dbReference>
<keyword evidence="3 6" id="KW-0863">Zinc-finger</keyword>
<evidence type="ECO:0000259" key="8">
    <source>
        <dbReference type="PROSITE" id="PS50016"/>
    </source>
</evidence>
<evidence type="ECO:0000256" key="4">
    <source>
        <dbReference type="ARBA" id="ARBA00022833"/>
    </source>
</evidence>
<dbReference type="GO" id="GO:0006357">
    <property type="term" value="P:regulation of transcription by RNA polymerase II"/>
    <property type="evidence" value="ECO:0007669"/>
    <property type="project" value="TreeGrafter"/>
</dbReference>
<comment type="subcellular location">
    <subcellularLocation>
        <location evidence="1">Nucleus</location>
    </subcellularLocation>
</comment>
<comment type="caution">
    <text evidence="9">The sequence shown here is derived from an EMBL/GenBank/DDBJ whole genome shotgun (WGS) entry which is preliminary data.</text>
</comment>
<dbReference type="InterPro" id="IPR019787">
    <property type="entry name" value="Znf_PHD-finger"/>
</dbReference>
<dbReference type="PROSITE" id="PS50016">
    <property type="entry name" value="ZF_PHD_2"/>
    <property type="match status" value="1"/>
</dbReference>
<dbReference type="Pfam" id="PF16135">
    <property type="entry name" value="TDBD"/>
    <property type="match status" value="1"/>
</dbReference>
<reference evidence="9" key="1">
    <citation type="submission" date="2019-09" db="EMBL/GenBank/DDBJ databases">
        <title>Draft genome information of white flower Hibiscus syriacus.</title>
        <authorList>
            <person name="Kim Y.-M."/>
        </authorList>
    </citation>
    <scope>NUCLEOTIDE SEQUENCE [LARGE SCALE GENOMIC DNA]</scope>
    <source>
        <strain evidence="9">YM2019G1</strain>
    </source>
</reference>
<evidence type="ECO:0000256" key="6">
    <source>
        <dbReference type="PROSITE-ProRule" id="PRU00146"/>
    </source>
</evidence>
<keyword evidence="4" id="KW-0862">Zinc</keyword>
<feature type="domain" description="PHD-type" evidence="8">
    <location>
        <begin position="265"/>
        <end position="310"/>
    </location>
</feature>
<proteinExistence type="predicted"/>
<dbReference type="InterPro" id="IPR032308">
    <property type="entry name" value="TDBD"/>
</dbReference>
<evidence type="ECO:0000256" key="7">
    <source>
        <dbReference type="SAM" id="MobiDB-lite"/>
    </source>
</evidence>
<dbReference type="EMBL" id="VEPZ02001788">
    <property type="protein sequence ID" value="KAE8653947.1"/>
    <property type="molecule type" value="Genomic_DNA"/>
</dbReference>
<organism evidence="9 10">
    <name type="scientific">Hibiscus syriacus</name>
    <name type="common">Rose of Sharon</name>
    <dbReference type="NCBI Taxonomy" id="106335"/>
    <lineage>
        <taxon>Eukaryota</taxon>
        <taxon>Viridiplantae</taxon>
        <taxon>Streptophyta</taxon>
        <taxon>Embryophyta</taxon>
        <taxon>Tracheophyta</taxon>
        <taxon>Spermatophyta</taxon>
        <taxon>Magnoliopsida</taxon>
        <taxon>eudicotyledons</taxon>
        <taxon>Gunneridae</taxon>
        <taxon>Pentapetalae</taxon>
        <taxon>rosids</taxon>
        <taxon>malvids</taxon>
        <taxon>Malvales</taxon>
        <taxon>Malvaceae</taxon>
        <taxon>Malvoideae</taxon>
        <taxon>Hibiscus</taxon>
    </lineage>
</organism>
<protein>
    <submittedName>
        <fullName evidence="9">Galactose oxidase/kelch repeat superfamily protein</fullName>
    </submittedName>
</protein>
<feature type="region of interest" description="Disordered" evidence="7">
    <location>
        <begin position="93"/>
        <end position="127"/>
    </location>
</feature>
<dbReference type="GO" id="GO:0008270">
    <property type="term" value="F:zinc ion binding"/>
    <property type="evidence" value="ECO:0007669"/>
    <property type="project" value="UniProtKB-KW"/>
</dbReference>
<evidence type="ECO:0000256" key="1">
    <source>
        <dbReference type="ARBA" id="ARBA00004123"/>
    </source>
</evidence>
<evidence type="ECO:0000256" key="2">
    <source>
        <dbReference type="ARBA" id="ARBA00022723"/>
    </source>
</evidence>
<dbReference type="PROSITE" id="PS01359">
    <property type="entry name" value="ZF_PHD_1"/>
    <property type="match status" value="1"/>
</dbReference>
<dbReference type="SMART" id="SM00249">
    <property type="entry name" value="PHD"/>
    <property type="match status" value="1"/>
</dbReference>